<sequence length="260" mass="29423">MVPLKRLQAVAQPHPTIDTRRVTIESDNSSTNTLSGTFGAGNVADRCLCGKPLEEQVVEARQFTRAAPDLVTHRGPLKHNNPPVQIVLAFDQVLADPETKLLQQYRLLQGTLTQIVKRDWIATLKFNLSRFINIYDTIYKIIITGAPMDATEQGNLLKTQPYTVIRPVYNNQMLRSLRALLQTERAHPASVDPLLIRIIGFTGELDQKLKKLTAKQVIDLIRSKPEIMIPECAQDFERKPTSKTKLTVFYHCYVSYNSRA</sequence>
<proteinExistence type="predicted"/>
<reference evidence="1 2" key="1">
    <citation type="submission" date="2019-03" db="EMBL/GenBank/DDBJ databases">
        <title>Single cell metagenomics reveals metabolic interactions within the superorganism composed of flagellate Streblomastix strix and complex community of Bacteroidetes bacteria on its surface.</title>
        <authorList>
            <person name="Treitli S.C."/>
            <person name="Kolisko M."/>
            <person name="Husnik F."/>
            <person name="Keeling P."/>
            <person name="Hampl V."/>
        </authorList>
    </citation>
    <scope>NUCLEOTIDE SEQUENCE [LARGE SCALE GENOMIC DNA]</scope>
    <source>
        <strain evidence="1">ST1C</strain>
    </source>
</reference>
<comment type="caution">
    <text evidence="1">The sequence shown here is derived from an EMBL/GenBank/DDBJ whole genome shotgun (WGS) entry which is preliminary data.</text>
</comment>
<evidence type="ECO:0000313" key="1">
    <source>
        <dbReference type="EMBL" id="KAA6403174.1"/>
    </source>
</evidence>
<dbReference type="Proteomes" id="UP000324800">
    <property type="component" value="Unassembled WGS sequence"/>
</dbReference>
<evidence type="ECO:0000313" key="2">
    <source>
        <dbReference type="Proteomes" id="UP000324800"/>
    </source>
</evidence>
<dbReference type="AlphaFoldDB" id="A0A5J4X7M4"/>
<dbReference type="EMBL" id="SNRW01000131">
    <property type="protein sequence ID" value="KAA6403174.1"/>
    <property type="molecule type" value="Genomic_DNA"/>
</dbReference>
<protein>
    <submittedName>
        <fullName evidence="1">Uncharacterized protein</fullName>
    </submittedName>
</protein>
<gene>
    <name evidence="1" type="ORF">EZS28_001300</name>
</gene>
<organism evidence="1 2">
    <name type="scientific">Streblomastix strix</name>
    <dbReference type="NCBI Taxonomy" id="222440"/>
    <lineage>
        <taxon>Eukaryota</taxon>
        <taxon>Metamonada</taxon>
        <taxon>Preaxostyla</taxon>
        <taxon>Oxymonadida</taxon>
        <taxon>Streblomastigidae</taxon>
        <taxon>Streblomastix</taxon>
    </lineage>
</organism>
<accession>A0A5J4X7M4</accession>
<name>A0A5J4X7M4_9EUKA</name>